<reference evidence="2 3" key="1">
    <citation type="submission" date="2024-08" db="EMBL/GenBank/DDBJ databases">
        <authorList>
            <person name="Cucini C."/>
            <person name="Frati F."/>
        </authorList>
    </citation>
    <scope>NUCLEOTIDE SEQUENCE [LARGE SCALE GENOMIC DNA]</scope>
</reference>
<evidence type="ECO:0000313" key="2">
    <source>
        <dbReference type="EMBL" id="CAL8088856.1"/>
    </source>
</evidence>
<proteinExistence type="predicted"/>
<gene>
    <name evidence="2" type="ORF">ODALV1_LOCUS7184</name>
</gene>
<evidence type="ECO:0000313" key="3">
    <source>
        <dbReference type="Proteomes" id="UP001642540"/>
    </source>
</evidence>
<dbReference type="EMBL" id="CAXLJM020000023">
    <property type="protein sequence ID" value="CAL8088856.1"/>
    <property type="molecule type" value="Genomic_DNA"/>
</dbReference>
<protein>
    <recommendedName>
        <fullName evidence="4">Transmembrane protein</fullName>
    </recommendedName>
</protein>
<sequence>MKSINIIMDLESGKAKLRHFCNIVFEKMCFQRTFSRIGSSESDVMNQIDEEDESSSRFNMSFYRVFWSCCVSFTFCMMMWVALANLFHISADAILLMDSKTSSSVFIAIPNAGVLYVAVVYNLFGLMSFTLWELRMYNNQLIDNVAHRVVRLGMMIFVMFFSAWNATIYQTGFSFAMGRLSVFLLMAIELAYHALLSIHLIRAKATDYVRNANFETNEEVENVEVEMNEKMRF</sequence>
<evidence type="ECO:0000256" key="1">
    <source>
        <dbReference type="SAM" id="Phobius"/>
    </source>
</evidence>
<dbReference type="Proteomes" id="UP001642540">
    <property type="component" value="Unassembled WGS sequence"/>
</dbReference>
<comment type="caution">
    <text evidence="2">The sequence shown here is derived from an EMBL/GenBank/DDBJ whole genome shotgun (WGS) entry which is preliminary data.</text>
</comment>
<accession>A0ABP1Q847</accession>
<keyword evidence="1" id="KW-0472">Membrane</keyword>
<keyword evidence="1" id="KW-1133">Transmembrane helix</keyword>
<feature type="transmembrane region" description="Helical" evidence="1">
    <location>
        <begin position="149"/>
        <end position="168"/>
    </location>
</feature>
<evidence type="ECO:0008006" key="4">
    <source>
        <dbReference type="Google" id="ProtNLM"/>
    </source>
</evidence>
<keyword evidence="1" id="KW-0812">Transmembrane</keyword>
<keyword evidence="3" id="KW-1185">Reference proteome</keyword>
<name>A0ABP1Q847_9HEXA</name>
<feature type="transmembrane region" description="Helical" evidence="1">
    <location>
        <begin position="107"/>
        <end position="129"/>
    </location>
</feature>
<organism evidence="2 3">
    <name type="scientific">Orchesella dallaii</name>
    <dbReference type="NCBI Taxonomy" id="48710"/>
    <lineage>
        <taxon>Eukaryota</taxon>
        <taxon>Metazoa</taxon>
        <taxon>Ecdysozoa</taxon>
        <taxon>Arthropoda</taxon>
        <taxon>Hexapoda</taxon>
        <taxon>Collembola</taxon>
        <taxon>Entomobryomorpha</taxon>
        <taxon>Entomobryoidea</taxon>
        <taxon>Orchesellidae</taxon>
        <taxon>Orchesellinae</taxon>
        <taxon>Orchesella</taxon>
    </lineage>
</organism>
<feature type="transmembrane region" description="Helical" evidence="1">
    <location>
        <begin position="65"/>
        <end position="87"/>
    </location>
</feature>
<feature type="transmembrane region" description="Helical" evidence="1">
    <location>
        <begin position="180"/>
        <end position="201"/>
    </location>
</feature>